<organism evidence="1 2">
    <name type="scientific">Pseudofrankia asymbiotica</name>
    <dbReference type="NCBI Taxonomy" id="1834516"/>
    <lineage>
        <taxon>Bacteria</taxon>
        <taxon>Bacillati</taxon>
        <taxon>Actinomycetota</taxon>
        <taxon>Actinomycetes</taxon>
        <taxon>Frankiales</taxon>
        <taxon>Frankiaceae</taxon>
        <taxon>Pseudofrankia</taxon>
    </lineage>
</organism>
<dbReference type="OrthoDB" id="3531406at2"/>
<evidence type="ECO:0000313" key="2">
    <source>
        <dbReference type="Proteomes" id="UP000188929"/>
    </source>
</evidence>
<dbReference type="Pfam" id="PF17249">
    <property type="entry name" value="DUF5318"/>
    <property type="match status" value="1"/>
</dbReference>
<keyword evidence="2" id="KW-1185">Reference proteome</keyword>
<dbReference type="InterPro" id="IPR035169">
    <property type="entry name" value="DUF5318"/>
</dbReference>
<proteinExistence type="predicted"/>
<accession>A0A1V2IBT5</accession>
<evidence type="ECO:0008006" key="3">
    <source>
        <dbReference type="Google" id="ProtNLM"/>
    </source>
</evidence>
<dbReference type="AlphaFoldDB" id="A0A1V2IBT5"/>
<reference evidence="2" key="1">
    <citation type="submission" date="2016-10" db="EMBL/GenBank/DDBJ databases">
        <title>Frankia sp. NRRL B-16386 Genome sequencing.</title>
        <authorList>
            <person name="Ghodhbane-Gtari F."/>
            <person name="Swanson E."/>
            <person name="Gueddou A."/>
            <person name="Hezbri K."/>
            <person name="Ktari K."/>
            <person name="Nouioui I."/>
            <person name="Morris K."/>
            <person name="Simpson S."/>
            <person name="Abebe-Akele F."/>
            <person name="Thomas K."/>
            <person name="Gtari M."/>
            <person name="Tisa L.S."/>
        </authorList>
    </citation>
    <scope>NUCLEOTIDE SEQUENCE [LARGE SCALE GENOMIC DNA]</scope>
    <source>
        <strain evidence="2">NRRL B-16386</strain>
    </source>
</reference>
<evidence type="ECO:0000313" key="1">
    <source>
        <dbReference type="EMBL" id="ONH30668.1"/>
    </source>
</evidence>
<comment type="caution">
    <text evidence="1">The sequence shown here is derived from an EMBL/GenBank/DDBJ whole genome shotgun (WGS) entry which is preliminary data.</text>
</comment>
<name>A0A1V2IBT5_9ACTN</name>
<protein>
    <recommendedName>
        <fullName evidence="3">DUF5318 domain-containing protein</fullName>
    </recommendedName>
</protein>
<dbReference type="STRING" id="1834516.BL253_13200"/>
<sequence>MGPRSVIDYALVRRATLTDLHAGRVSQHEVCDANPYLLRAARHHGEPTSKSCPVCHAGDPQHPKPSDPLVHVTYSYGDELGSTAGRAWASSDLPELAARFSDLQIYVVEVCVSCGWNHLVTTYTIGTGDPPVRRSARRAAPDGS</sequence>
<dbReference type="RefSeq" id="WP_076816825.1">
    <property type="nucleotide sequence ID" value="NZ_MOMC01000024.1"/>
</dbReference>
<gene>
    <name evidence="1" type="ORF">BL253_13200</name>
</gene>
<dbReference type="EMBL" id="MOMC01000024">
    <property type="protein sequence ID" value="ONH30668.1"/>
    <property type="molecule type" value="Genomic_DNA"/>
</dbReference>
<dbReference type="Proteomes" id="UP000188929">
    <property type="component" value="Unassembled WGS sequence"/>
</dbReference>